<protein>
    <recommendedName>
        <fullName evidence="18">Polycystin-1-like protein 1</fullName>
    </recommendedName>
</protein>
<feature type="transmembrane region" description="Helical" evidence="21">
    <location>
        <begin position="92"/>
        <end position="110"/>
    </location>
</feature>
<keyword evidence="4" id="KW-1003">Cell membrane</keyword>
<keyword evidence="7 21" id="KW-0812">Transmembrane</keyword>
<dbReference type="PANTHER" id="PTHR46730:SF4">
    <property type="entry name" value="POLYCYSTIC KIDNEY DISEASE PROTEIN 1-LIKE 1"/>
    <property type="match status" value="1"/>
</dbReference>
<evidence type="ECO:0000256" key="13">
    <source>
        <dbReference type="ARBA" id="ARBA00023136"/>
    </source>
</evidence>
<evidence type="ECO:0000256" key="10">
    <source>
        <dbReference type="ARBA" id="ARBA00022989"/>
    </source>
</evidence>
<keyword evidence="16" id="KW-0966">Cell projection</keyword>
<feature type="transmembrane region" description="Helical" evidence="21">
    <location>
        <begin position="642"/>
        <end position="662"/>
    </location>
</feature>
<dbReference type="Gene3D" id="2.60.60.20">
    <property type="entry name" value="PLAT/LH2 domain"/>
    <property type="match status" value="1"/>
</dbReference>
<comment type="similarity">
    <text evidence="2">Belongs to the polycystin family.</text>
</comment>
<feature type="transmembrane region" description="Helical" evidence="21">
    <location>
        <begin position="1074"/>
        <end position="1092"/>
    </location>
</feature>
<keyword evidence="6" id="KW-0107">Calcium channel</keyword>
<dbReference type="Pfam" id="PF20519">
    <property type="entry name" value="Polycystin_dom"/>
    <property type="match status" value="1"/>
</dbReference>
<dbReference type="PROSITE" id="PS50095">
    <property type="entry name" value="PLAT"/>
    <property type="match status" value="1"/>
</dbReference>
<feature type="compositionally biased region" description="Basic and acidic residues" evidence="20">
    <location>
        <begin position="1194"/>
        <end position="1216"/>
    </location>
</feature>
<feature type="transmembrane region" description="Helical" evidence="21">
    <location>
        <begin position="534"/>
        <end position="562"/>
    </location>
</feature>
<evidence type="ECO:0000256" key="18">
    <source>
        <dbReference type="ARBA" id="ARBA00073797"/>
    </source>
</evidence>
<evidence type="ECO:0000256" key="16">
    <source>
        <dbReference type="ARBA" id="ARBA00023273"/>
    </source>
</evidence>
<keyword evidence="24" id="KW-1185">Reference proteome</keyword>
<feature type="transmembrane region" description="Helical" evidence="21">
    <location>
        <begin position="298"/>
        <end position="318"/>
    </location>
</feature>
<accession>A0A8J6JUX4</accession>
<proteinExistence type="inferred from homology"/>
<evidence type="ECO:0000256" key="4">
    <source>
        <dbReference type="ARBA" id="ARBA00022475"/>
    </source>
</evidence>
<evidence type="ECO:0000256" key="20">
    <source>
        <dbReference type="SAM" id="MobiDB-lite"/>
    </source>
</evidence>
<evidence type="ECO:0000259" key="22">
    <source>
        <dbReference type="PROSITE" id="PS50095"/>
    </source>
</evidence>
<comment type="caution">
    <text evidence="23">The sequence shown here is derived from an EMBL/GenBank/DDBJ whole genome shotgun (WGS) entry which is preliminary data.</text>
</comment>
<reference evidence="23" key="1">
    <citation type="thesis" date="2020" institute="ProQuest LLC" country="789 East Eisenhower Parkway, Ann Arbor, MI, USA">
        <title>Comparative Genomics and Chromosome Evolution.</title>
        <authorList>
            <person name="Mudd A.B."/>
        </authorList>
    </citation>
    <scope>NUCLEOTIDE SEQUENCE</scope>
    <source>
        <strain evidence="23">HN-11 Male</strain>
        <tissue evidence="23">Kidney and liver</tissue>
    </source>
</reference>
<feature type="transmembrane region" description="Helical" evidence="21">
    <location>
        <begin position="917"/>
        <end position="938"/>
    </location>
</feature>
<evidence type="ECO:0000256" key="19">
    <source>
        <dbReference type="PROSITE-ProRule" id="PRU00152"/>
    </source>
</evidence>
<dbReference type="InterPro" id="IPR036392">
    <property type="entry name" value="PLAT/LH2_dom_sf"/>
</dbReference>
<dbReference type="Pfam" id="PF08016">
    <property type="entry name" value="PKD_channel"/>
    <property type="match status" value="1"/>
</dbReference>
<keyword evidence="15" id="KW-0325">Glycoprotein</keyword>
<evidence type="ECO:0000256" key="1">
    <source>
        <dbReference type="ARBA" id="ARBA00004272"/>
    </source>
</evidence>
<evidence type="ECO:0000256" key="9">
    <source>
        <dbReference type="ARBA" id="ARBA00022837"/>
    </source>
</evidence>
<feature type="region of interest" description="Disordered" evidence="20">
    <location>
        <begin position="1179"/>
        <end position="1217"/>
    </location>
</feature>
<evidence type="ECO:0000256" key="14">
    <source>
        <dbReference type="ARBA" id="ARBA00023157"/>
    </source>
</evidence>
<name>A0A8J6JUX4_ELECQ</name>
<evidence type="ECO:0000256" key="3">
    <source>
        <dbReference type="ARBA" id="ARBA00022448"/>
    </source>
</evidence>
<dbReference type="GO" id="GO:0060170">
    <property type="term" value="C:ciliary membrane"/>
    <property type="evidence" value="ECO:0007669"/>
    <property type="project" value="UniProtKB-SubCell"/>
</dbReference>
<keyword evidence="13 21" id="KW-0472">Membrane</keyword>
<organism evidence="23 24">
    <name type="scientific">Eleutherodactylus coqui</name>
    <name type="common">Puerto Rican coqui</name>
    <dbReference type="NCBI Taxonomy" id="57060"/>
    <lineage>
        <taxon>Eukaryota</taxon>
        <taxon>Metazoa</taxon>
        <taxon>Chordata</taxon>
        <taxon>Craniata</taxon>
        <taxon>Vertebrata</taxon>
        <taxon>Euteleostomi</taxon>
        <taxon>Amphibia</taxon>
        <taxon>Batrachia</taxon>
        <taxon>Anura</taxon>
        <taxon>Neobatrachia</taxon>
        <taxon>Hyloidea</taxon>
        <taxon>Eleutherodactylidae</taxon>
        <taxon>Eleutherodactylinae</taxon>
        <taxon>Eleutherodactylus</taxon>
        <taxon>Eleutherodactylus</taxon>
    </lineage>
</organism>
<keyword evidence="12" id="KW-0969">Cilium</keyword>
<dbReference type="EMBL" id="WNTK01000317">
    <property type="protein sequence ID" value="KAG9470271.1"/>
    <property type="molecule type" value="Genomic_DNA"/>
</dbReference>
<evidence type="ECO:0000256" key="5">
    <source>
        <dbReference type="ARBA" id="ARBA00022568"/>
    </source>
</evidence>
<dbReference type="InterPro" id="IPR046791">
    <property type="entry name" value="Polycystin_dom"/>
</dbReference>
<evidence type="ECO:0000256" key="2">
    <source>
        <dbReference type="ARBA" id="ARBA00007200"/>
    </source>
</evidence>
<feature type="transmembrane region" description="Helical" evidence="21">
    <location>
        <begin position="1008"/>
        <end position="1027"/>
    </location>
</feature>
<gene>
    <name evidence="23" type="ORF">GDO78_018353</name>
</gene>
<evidence type="ECO:0000256" key="21">
    <source>
        <dbReference type="SAM" id="Phobius"/>
    </source>
</evidence>
<dbReference type="FunFam" id="2.60.60.20:FF:000017">
    <property type="entry name" value="Polycystin 1 like 1, transient receptor potential channel interacting"/>
    <property type="match status" value="1"/>
</dbReference>
<keyword evidence="5" id="KW-0109">Calcium transport</keyword>
<evidence type="ECO:0000256" key="11">
    <source>
        <dbReference type="ARBA" id="ARBA00023065"/>
    </source>
</evidence>
<comment type="subcellular location">
    <subcellularLocation>
        <location evidence="1">Cell projection</location>
        <location evidence="1">Cilium membrane</location>
        <topology evidence="1">Multi-pass membrane protein</topology>
    </subcellularLocation>
</comment>
<evidence type="ECO:0000256" key="12">
    <source>
        <dbReference type="ARBA" id="ARBA00023069"/>
    </source>
</evidence>
<dbReference type="Pfam" id="PF01477">
    <property type="entry name" value="PLAT"/>
    <property type="match status" value="1"/>
</dbReference>
<evidence type="ECO:0000313" key="23">
    <source>
        <dbReference type="EMBL" id="KAG9470271.1"/>
    </source>
</evidence>
<evidence type="ECO:0000256" key="6">
    <source>
        <dbReference type="ARBA" id="ARBA00022673"/>
    </source>
</evidence>
<keyword evidence="10 21" id="KW-1133">Transmembrane helix</keyword>
<dbReference type="OrthoDB" id="10044145at2759"/>
<dbReference type="SMART" id="SM00308">
    <property type="entry name" value="LH2"/>
    <property type="match status" value="1"/>
</dbReference>
<keyword evidence="17" id="KW-0407">Ion channel</keyword>
<keyword evidence="9" id="KW-0106">Calcium</keyword>
<dbReference type="InterPro" id="IPR001024">
    <property type="entry name" value="PLAT/LH2_dom"/>
</dbReference>
<keyword evidence="8" id="KW-0677">Repeat</keyword>
<evidence type="ECO:0000256" key="8">
    <source>
        <dbReference type="ARBA" id="ARBA00022737"/>
    </source>
</evidence>
<feature type="transmembrane region" description="Helical" evidence="21">
    <location>
        <begin position="499"/>
        <end position="522"/>
    </location>
</feature>
<evidence type="ECO:0000256" key="7">
    <source>
        <dbReference type="ARBA" id="ARBA00022692"/>
    </source>
</evidence>
<comment type="caution">
    <text evidence="19">Lacks conserved residue(s) required for the propagation of feature annotation.</text>
</comment>
<dbReference type="Proteomes" id="UP000770717">
    <property type="component" value="Unassembled WGS sequence"/>
</dbReference>
<keyword evidence="11" id="KW-0406">Ion transport</keyword>
<feature type="region of interest" description="Disordered" evidence="20">
    <location>
        <begin position="429"/>
        <end position="457"/>
    </location>
</feature>
<evidence type="ECO:0000256" key="15">
    <source>
        <dbReference type="ARBA" id="ARBA00023180"/>
    </source>
</evidence>
<feature type="compositionally biased region" description="Polar residues" evidence="20">
    <location>
        <begin position="439"/>
        <end position="457"/>
    </location>
</feature>
<evidence type="ECO:0000256" key="17">
    <source>
        <dbReference type="ARBA" id="ARBA00023303"/>
    </source>
</evidence>
<dbReference type="SUPFAM" id="SSF49723">
    <property type="entry name" value="Lipase/lipooxygenase domain (PLAT/LH2 domain)"/>
    <property type="match status" value="1"/>
</dbReference>
<dbReference type="PANTHER" id="PTHR46730">
    <property type="entry name" value="POLYCYSTIN-1"/>
    <property type="match status" value="1"/>
</dbReference>
<evidence type="ECO:0000313" key="24">
    <source>
        <dbReference type="Proteomes" id="UP000770717"/>
    </source>
</evidence>
<dbReference type="InterPro" id="IPR013122">
    <property type="entry name" value="PKD1_2_channel"/>
</dbReference>
<keyword evidence="14" id="KW-1015">Disulfide bond</keyword>
<feature type="transmembrane region" description="Helical" evidence="21">
    <location>
        <begin position="878"/>
        <end position="897"/>
    </location>
</feature>
<dbReference type="GO" id="GO:0005262">
    <property type="term" value="F:calcium channel activity"/>
    <property type="evidence" value="ECO:0007669"/>
    <property type="project" value="UniProtKB-KW"/>
</dbReference>
<feature type="domain" description="PLAT" evidence="22">
    <location>
        <begin position="137"/>
        <end position="254"/>
    </location>
</feature>
<keyword evidence="3" id="KW-0813">Transport</keyword>
<sequence length="1444" mass="163788">MALMDADYKRHPKNKYISNMVNYTLDVRWIQCLHWSNKHWNSEDCSPQEGAPATGFTCSCAHIGTYTTASRRVSSQYNVEDVSQFVSPTKNLIPPVVVGICALIYILLMFSGKIKDQHEDPKDGFVFLQDNSPRDQQQYAVMVDVGFRSRPKTTAKVYIILHGQDGVSETRELYGPEKPLFGRNSRHIFIMSVPESLGPLWKIHIWHNNIGQSPSIYLSHVIVKDLHSGASWLFYAECWLAIDEGDGKVERELTSVGHGLGFRRLFYCKFTEYLEDFHLWGSVFSRPSYSWFSRRQRITACFVLLLGYMCLNAVLIHWEEEQFTVEIGLTGISAVSMSCGLKVTAAVYPLVVLLSLLFRFSQKQFAKDSGESRIKVPISTALSGGHQQSASAADTGCESNLTWQHLQYWAYDAWKTKYERDFSTSSAHLQNDRRRSKNRCPSVSTQGSSGFEDCSSNNGGKTGLEDFKDCEHGSRPPYSSDRSLSENSVFHGSKVLPAWCVYVAWAVSAAIIMICVTAVGAVGFRFGATRCVLWFHALFFSLIYCIFIIQPSLIFLAALFVAWQKRQRTDFFCEALSEDVKYIVGEPGLPLSRQRSHEKSNFEKILAARRRARYLRLARPPTPAQLKMAKDKLRRKTIIGKIFRELAVYIIMASMLISIIVGQSSPNEYSVNGAVRDVFTRNAKQPFTEIRTMDDWWNFGFNVLLDGLYWKKWHDEDSLKEVGPIEGKFYIIGDPLMRKLDGANDSSCAISPFSTPAFPDCTLSHLPNGAKDTNFTTKIQDCTFYQCGKIQCYEDRGPVINLGRSRTEAHAALWKTREQQWVDRRTRAVLVQFLLYNPPTNLFTAVSLLTELPASGDIITSSRIDSISIYRITAPMDYVIMMIELMYLGMVFICFYLQLNTLVQRGVRSYWHEPWNWVEASIIGLSLGCYGCQVYHFMLTVDATDQLQRRFFKVFINFSLLAGVEKWARCLHRMLLFLMMIRFIKLLRFYKRTAPWVAVFQHSCSHSAFTMHIGVVFIMAFSSSGYLIFSSESYAFCSALSSLQTICVHLLGVRGIKHIQFLQNEIKSNHVSVACFYGALFIAFTILWTGMLKEILTSVGKYSKKAQRSKHLVTLAELASHTRRLVLSVVCGQRQKQTDGVCVTSSSYYLDEFEDLIDELLFRLNAISNGLHHSLPAKSQSYTEEEGDGQNSDSRSDLSFKQTEENTPRGERRRDSFTLQTERAFSDVLGINLSCLPQGLEGASRNGYRIPEEVLSKLNYSEDAINHDECGLPVANSKQCLEVSQQADAPQYLPRDEKAILPPVLYMHPFANASNLKYDKADCKTRCTSANIQNKSCRPLRRSHTTVLQPLGSSTTALWKKSNGHGRKASANLNNEGHSEQPQCNVFHQSFREVLNEKESTQTHVETATRRFQQTPISTIIQRDDKTPPNTNASVIPCSVKQCW</sequence>
<feature type="transmembrane region" description="Helical" evidence="21">
    <location>
        <begin position="330"/>
        <end position="358"/>
    </location>
</feature>